<protein>
    <submittedName>
        <fullName evidence="2">Uncharacterized protein</fullName>
    </submittedName>
</protein>
<reference evidence="2 3" key="1">
    <citation type="submission" date="2015-01" db="EMBL/GenBank/DDBJ databases">
        <title>Evolution of Trichinella species and genotypes.</title>
        <authorList>
            <person name="Korhonen P.K."/>
            <person name="Edoardo P."/>
            <person name="Giuseppe L.R."/>
            <person name="Gasser R.B."/>
        </authorList>
    </citation>
    <scope>NUCLEOTIDE SEQUENCE [LARGE SCALE GENOMIC DNA]</scope>
    <source>
        <strain evidence="2">ISS1980</strain>
    </source>
</reference>
<dbReference type="EMBL" id="JYDO01000016">
    <property type="protein sequence ID" value="KRZ77801.1"/>
    <property type="molecule type" value="Genomic_DNA"/>
</dbReference>
<organism evidence="2 3">
    <name type="scientific">Trichinella papuae</name>
    <dbReference type="NCBI Taxonomy" id="268474"/>
    <lineage>
        <taxon>Eukaryota</taxon>
        <taxon>Metazoa</taxon>
        <taxon>Ecdysozoa</taxon>
        <taxon>Nematoda</taxon>
        <taxon>Enoplea</taxon>
        <taxon>Dorylaimia</taxon>
        <taxon>Trichinellida</taxon>
        <taxon>Trichinellidae</taxon>
        <taxon>Trichinella</taxon>
    </lineage>
</organism>
<evidence type="ECO:0000313" key="3">
    <source>
        <dbReference type="Proteomes" id="UP000054843"/>
    </source>
</evidence>
<comment type="caution">
    <text evidence="2">The sequence shown here is derived from an EMBL/GenBank/DDBJ whole genome shotgun (WGS) entry which is preliminary data.</text>
</comment>
<evidence type="ECO:0000313" key="2">
    <source>
        <dbReference type="EMBL" id="KRZ77801.1"/>
    </source>
</evidence>
<accession>A0A0V1N1E7</accession>
<dbReference type="Proteomes" id="UP000054843">
    <property type="component" value="Unassembled WGS sequence"/>
</dbReference>
<feature type="region of interest" description="Disordered" evidence="1">
    <location>
        <begin position="239"/>
        <end position="258"/>
    </location>
</feature>
<keyword evidence="3" id="KW-1185">Reference proteome</keyword>
<dbReference type="AlphaFoldDB" id="A0A0V1N1E7"/>
<evidence type="ECO:0000256" key="1">
    <source>
        <dbReference type="SAM" id="MobiDB-lite"/>
    </source>
</evidence>
<gene>
    <name evidence="2" type="ORF">T10_7775</name>
</gene>
<name>A0A0V1N1E7_9BILA</name>
<sequence>MNFACKHFCSIIVSHASCSSSTFFEELLRKPDLIRFFLNNSHDLGSVILLCGVIKTNIYIYNVYVCTYYTKLGSTFADVKSKLTNKSNHITKQAQQQHSSKTERINGMGSESLVSFVSRPGGWMDGWMIKCLLPCANAQVKKKLDWSKMVESTTRTSDSLMITPIPENLFCILLFILDVIQRFAVARVMGKQLVTDSTSRSSHPKISEINNKPNNNNNNSNIYLCMKFGEEVAQSVAKAKTAKSESVKKASRNSSAVR</sequence>
<proteinExistence type="predicted"/>